<accession>A0ABZ1W2Q1</accession>
<reference evidence="2 3" key="1">
    <citation type="submission" date="2022-10" db="EMBL/GenBank/DDBJ databases">
        <title>The complete genomes of actinobacterial strains from the NBC collection.</title>
        <authorList>
            <person name="Joergensen T.S."/>
            <person name="Alvarez Arevalo M."/>
            <person name="Sterndorff E.B."/>
            <person name="Faurdal D."/>
            <person name="Vuksanovic O."/>
            <person name="Mourched A.-S."/>
            <person name="Charusanti P."/>
            <person name="Shaw S."/>
            <person name="Blin K."/>
            <person name="Weber T."/>
        </authorList>
    </citation>
    <scope>NUCLEOTIDE SEQUENCE [LARGE SCALE GENOMIC DNA]</scope>
    <source>
        <strain evidence="2 3">NBC_01247</strain>
    </source>
</reference>
<dbReference type="CDD" id="cd00761">
    <property type="entry name" value="Glyco_tranf_GTA_type"/>
    <property type="match status" value="1"/>
</dbReference>
<proteinExistence type="predicted"/>
<sequence length="325" mass="36524">MSPLLSVVVPFHNVAPYFEACLDSLAEQDLGDAEFVLVDDGSTDDGPLVARVRADKDPRFTVVTQRRRGLSAARNAGAAVTTGRYLAFADADDVVPATAYRSLVDSLERSGSDFASGDVRRLTSAGIHRHPRYTDVFDTARTRTHITRDHRLILDRMIWNKVFRRSFWDRHGFAFSLAEYEDAPVTVTAHILAEAVDVIAEVVYLWRIRDTGEPSITQRLHEPANLEARMRMMVETGRIIRRLAPDLLDAYERDMCMGDLRVAITSLRWSSDEELAAALDLGLGFLTGVDPRILAVLPERDRRHLELLAGGRTDELRKVLRAEQK</sequence>
<dbReference type="EMBL" id="CP108482">
    <property type="protein sequence ID" value="WUS55080.1"/>
    <property type="molecule type" value="Genomic_DNA"/>
</dbReference>
<evidence type="ECO:0000313" key="2">
    <source>
        <dbReference type="EMBL" id="WUS55080.1"/>
    </source>
</evidence>
<keyword evidence="3" id="KW-1185">Reference proteome</keyword>
<evidence type="ECO:0000259" key="1">
    <source>
        <dbReference type="Pfam" id="PF00535"/>
    </source>
</evidence>
<evidence type="ECO:0000313" key="3">
    <source>
        <dbReference type="Proteomes" id="UP001432014"/>
    </source>
</evidence>
<dbReference type="EC" id="2.4.-.-" evidence="2"/>
<dbReference type="RefSeq" id="WP_329500348.1">
    <property type="nucleotide sequence ID" value="NZ_CP108460.1"/>
</dbReference>
<dbReference type="PANTHER" id="PTHR22916:SF3">
    <property type="entry name" value="UDP-GLCNAC:BETAGAL BETA-1,3-N-ACETYLGLUCOSAMINYLTRANSFERASE-LIKE PROTEIN 1"/>
    <property type="match status" value="1"/>
</dbReference>
<dbReference type="Pfam" id="PF00535">
    <property type="entry name" value="Glycos_transf_2"/>
    <property type="match status" value="1"/>
</dbReference>
<dbReference type="SUPFAM" id="SSF53448">
    <property type="entry name" value="Nucleotide-diphospho-sugar transferases"/>
    <property type="match status" value="1"/>
</dbReference>
<name>A0ABZ1W2Q1_9ACTN</name>
<feature type="domain" description="Glycosyltransferase 2-like" evidence="1">
    <location>
        <begin position="6"/>
        <end position="166"/>
    </location>
</feature>
<dbReference type="GO" id="GO:0016757">
    <property type="term" value="F:glycosyltransferase activity"/>
    <property type="evidence" value="ECO:0007669"/>
    <property type="project" value="UniProtKB-KW"/>
</dbReference>
<protein>
    <submittedName>
        <fullName evidence="2">Glycosyltransferase</fullName>
        <ecNumber evidence="2">2.4.-.-</ecNumber>
    </submittedName>
</protein>
<dbReference type="PANTHER" id="PTHR22916">
    <property type="entry name" value="GLYCOSYLTRANSFERASE"/>
    <property type="match status" value="1"/>
</dbReference>
<dbReference type="InterPro" id="IPR029044">
    <property type="entry name" value="Nucleotide-diphossugar_trans"/>
</dbReference>
<keyword evidence="2" id="KW-0328">Glycosyltransferase</keyword>
<organism evidence="2 3">
    <name type="scientific">Kitasatospora herbaricolor</name>
    <dbReference type="NCBI Taxonomy" id="68217"/>
    <lineage>
        <taxon>Bacteria</taxon>
        <taxon>Bacillati</taxon>
        <taxon>Actinomycetota</taxon>
        <taxon>Actinomycetes</taxon>
        <taxon>Kitasatosporales</taxon>
        <taxon>Streptomycetaceae</taxon>
        <taxon>Kitasatospora</taxon>
    </lineage>
</organism>
<dbReference type="Proteomes" id="UP001432014">
    <property type="component" value="Chromosome"/>
</dbReference>
<gene>
    <name evidence="2" type="ORF">OG469_05855</name>
</gene>
<dbReference type="InterPro" id="IPR001173">
    <property type="entry name" value="Glyco_trans_2-like"/>
</dbReference>
<dbReference type="Gene3D" id="3.90.550.10">
    <property type="entry name" value="Spore Coat Polysaccharide Biosynthesis Protein SpsA, Chain A"/>
    <property type="match status" value="1"/>
</dbReference>
<keyword evidence="2" id="KW-0808">Transferase</keyword>